<keyword evidence="5" id="KW-1185">Reference proteome</keyword>
<accession>A0A918LZ76</accession>
<dbReference type="InterPro" id="IPR050570">
    <property type="entry name" value="Cell_wall_metabolism_enzyme"/>
</dbReference>
<dbReference type="AlphaFoldDB" id="A0A918LZ76"/>
<dbReference type="FunFam" id="2.70.70.10:FF:000013">
    <property type="entry name" value="Peptidase family M23"/>
    <property type="match status" value="1"/>
</dbReference>
<feature type="region of interest" description="Disordered" evidence="1">
    <location>
        <begin position="31"/>
        <end position="76"/>
    </location>
</feature>
<evidence type="ECO:0000259" key="3">
    <source>
        <dbReference type="Pfam" id="PF01551"/>
    </source>
</evidence>
<feature type="compositionally biased region" description="Basic and acidic residues" evidence="1">
    <location>
        <begin position="53"/>
        <end position="76"/>
    </location>
</feature>
<dbReference type="CDD" id="cd12797">
    <property type="entry name" value="M23_peptidase"/>
    <property type="match status" value="1"/>
</dbReference>
<evidence type="ECO:0000256" key="1">
    <source>
        <dbReference type="SAM" id="MobiDB-lite"/>
    </source>
</evidence>
<evidence type="ECO:0000313" key="5">
    <source>
        <dbReference type="Proteomes" id="UP000646776"/>
    </source>
</evidence>
<proteinExistence type="predicted"/>
<dbReference type="EMBL" id="BMSA01000021">
    <property type="protein sequence ID" value="GGT75222.1"/>
    <property type="molecule type" value="Genomic_DNA"/>
</dbReference>
<evidence type="ECO:0000313" key="4">
    <source>
        <dbReference type="EMBL" id="GGT75222.1"/>
    </source>
</evidence>
<gene>
    <name evidence="4" type="ORF">GCM10010226_61730</name>
</gene>
<dbReference type="PANTHER" id="PTHR21666">
    <property type="entry name" value="PEPTIDASE-RELATED"/>
    <property type="match status" value="1"/>
</dbReference>
<feature type="compositionally biased region" description="Low complexity" evidence="1">
    <location>
        <begin position="147"/>
        <end position="170"/>
    </location>
</feature>
<feature type="chain" id="PRO_5036719115" description="M23ase beta-sheet core domain-containing protein" evidence="2">
    <location>
        <begin position="31"/>
        <end position="307"/>
    </location>
</feature>
<comment type="caution">
    <text evidence="4">The sequence shown here is derived from an EMBL/GenBank/DDBJ whole genome shotgun (WGS) entry which is preliminary data.</text>
</comment>
<reference evidence="4" key="1">
    <citation type="journal article" date="2014" name="Int. J. Syst. Evol. Microbiol.">
        <title>Complete genome sequence of Corynebacterium casei LMG S-19264T (=DSM 44701T), isolated from a smear-ripened cheese.</title>
        <authorList>
            <consortium name="US DOE Joint Genome Institute (JGI-PGF)"/>
            <person name="Walter F."/>
            <person name="Albersmeier A."/>
            <person name="Kalinowski J."/>
            <person name="Ruckert C."/>
        </authorList>
    </citation>
    <scope>NUCLEOTIDE SEQUENCE</scope>
    <source>
        <strain evidence="4">JCM 4125</strain>
    </source>
</reference>
<dbReference type="InterPro" id="IPR016047">
    <property type="entry name" value="M23ase_b-sheet_dom"/>
</dbReference>
<protein>
    <recommendedName>
        <fullName evidence="3">M23ase beta-sheet core domain-containing protein</fullName>
    </recommendedName>
</protein>
<dbReference type="RefSeq" id="WP_189715070.1">
    <property type="nucleotide sequence ID" value="NZ_BMSA01000021.1"/>
</dbReference>
<keyword evidence="2" id="KW-0732">Signal</keyword>
<dbReference type="SUPFAM" id="SSF51261">
    <property type="entry name" value="Duplicated hybrid motif"/>
    <property type="match status" value="1"/>
</dbReference>
<sequence length="307" mass="31688">MRRVPSALAVRPAVPLALLLVTLAAVPAGAGAGGQAASTGGAPTAGAPARSADPVRGEAARAVRAHEAARARVDRLRANDAGPTKIEAAEQRRKEIRAGLWDLLWAAGRAFGDPVAVDPSGQAGQCPLRGRGDKGKGRDRGTPPKNAGASTSEKSGKSSGSAESGSPASKTRPWSAPTRDYWLSAGFAASGTRWAHRHTGQDFAVNTGTPVYAVGPGTVRATTCGDGFGNQVVVRHPDGYFTQYAHLSHIDVRAGERVAAGERLGLSGATGNVTGPHLHFEVRITPYLGSSVAPLPWLRNKDVRVGP</sequence>
<dbReference type="Pfam" id="PF01551">
    <property type="entry name" value="Peptidase_M23"/>
    <property type="match status" value="1"/>
</dbReference>
<organism evidence="4 5">
    <name type="scientific">Streptomyces phaeofaciens</name>
    <dbReference type="NCBI Taxonomy" id="68254"/>
    <lineage>
        <taxon>Bacteria</taxon>
        <taxon>Bacillati</taxon>
        <taxon>Actinomycetota</taxon>
        <taxon>Actinomycetes</taxon>
        <taxon>Kitasatosporales</taxon>
        <taxon>Streptomycetaceae</taxon>
        <taxon>Streptomyces</taxon>
    </lineage>
</organism>
<feature type="region of interest" description="Disordered" evidence="1">
    <location>
        <begin position="116"/>
        <end position="175"/>
    </location>
</feature>
<dbReference type="GO" id="GO:0004222">
    <property type="term" value="F:metalloendopeptidase activity"/>
    <property type="evidence" value="ECO:0007669"/>
    <property type="project" value="TreeGrafter"/>
</dbReference>
<feature type="signal peptide" evidence="2">
    <location>
        <begin position="1"/>
        <end position="30"/>
    </location>
</feature>
<dbReference type="Gene3D" id="2.70.70.10">
    <property type="entry name" value="Glucose Permease (Domain IIA)"/>
    <property type="match status" value="1"/>
</dbReference>
<evidence type="ECO:0000256" key="2">
    <source>
        <dbReference type="SAM" id="SignalP"/>
    </source>
</evidence>
<dbReference type="Proteomes" id="UP000646776">
    <property type="component" value="Unassembled WGS sequence"/>
</dbReference>
<dbReference type="PANTHER" id="PTHR21666:SF270">
    <property type="entry name" value="MUREIN HYDROLASE ACTIVATOR ENVC"/>
    <property type="match status" value="1"/>
</dbReference>
<feature type="compositionally biased region" description="Low complexity" evidence="1">
    <location>
        <begin position="31"/>
        <end position="52"/>
    </location>
</feature>
<feature type="domain" description="M23ase beta-sheet core" evidence="3">
    <location>
        <begin position="197"/>
        <end position="284"/>
    </location>
</feature>
<feature type="compositionally biased region" description="Basic and acidic residues" evidence="1">
    <location>
        <begin position="130"/>
        <end position="142"/>
    </location>
</feature>
<dbReference type="InterPro" id="IPR011055">
    <property type="entry name" value="Dup_hybrid_motif"/>
</dbReference>
<name>A0A918LZ76_9ACTN</name>
<reference evidence="4" key="2">
    <citation type="submission" date="2020-09" db="EMBL/GenBank/DDBJ databases">
        <authorList>
            <person name="Sun Q."/>
            <person name="Ohkuma M."/>
        </authorList>
    </citation>
    <scope>NUCLEOTIDE SEQUENCE</scope>
    <source>
        <strain evidence="4">JCM 4125</strain>
    </source>
</reference>